<name>A0A5P1FI32_ASPOF</name>
<dbReference type="SUPFAM" id="SSF53474">
    <property type="entry name" value="alpha/beta-Hydrolases"/>
    <property type="match status" value="1"/>
</dbReference>
<gene>
    <name evidence="3" type="ORF">A4U43_C02F5850</name>
</gene>
<dbReference type="AlphaFoldDB" id="A0A5P1FI32"/>
<dbReference type="EMBL" id="CM007382">
    <property type="protein sequence ID" value="ONK77373.1"/>
    <property type="molecule type" value="Genomic_DNA"/>
</dbReference>
<dbReference type="Gene3D" id="3.40.50.1820">
    <property type="entry name" value="alpha/beta hydrolase"/>
    <property type="match status" value="1"/>
</dbReference>
<reference evidence="4" key="1">
    <citation type="journal article" date="2017" name="Nat. Commun.">
        <title>The asparagus genome sheds light on the origin and evolution of a young Y chromosome.</title>
        <authorList>
            <person name="Harkess A."/>
            <person name="Zhou J."/>
            <person name="Xu C."/>
            <person name="Bowers J.E."/>
            <person name="Van der Hulst R."/>
            <person name="Ayyampalayam S."/>
            <person name="Mercati F."/>
            <person name="Riccardi P."/>
            <person name="McKain M.R."/>
            <person name="Kakrana A."/>
            <person name="Tang H."/>
            <person name="Ray J."/>
            <person name="Groenendijk J."/>
            <person name="Arikit S."/>
            <person name="Mathioni S.M."/>
            <person name="Nakano M."/>
            <person name="Shan H."/>
            <person name="Telgmann-Rauber A."/>
            <person name="Kanno A."/>
            <person name="Yue Z."/>
            <person name="Chen H."/>
            <person name="Li W."/>
            <person name="Chen Y."/>
            <person name="Xu X."/>
            <person name="Zhang Y."/>
            <person name="Luo S."/>
            <person name="Chen H."/>
            <person name="Gao J."/>
            <person name="Mao Z."/>
            <person name="Pires J.C."/>
            <person name="Luo M."/>
            <person name="Kudrna D."/>
            <person name="Wing R.A."/>
            <person name="Meyers B.C."/>
            <person name="Yi K."/>
            <person name="Kong H."/>
            <person name="Lavrijsen P."/>
            <person name="Sunseri F."/>
            <person name="Falavigna A."/>
            <person name="Ye Y."/>
            <person name="Leebens-Mack J.H."/>
            <person name="Chen G."/>
        </authorList>
    </citation>
    <scope>NUCLEOTIDE SEQUENCE [LARGE SCALE GENOMIC DNA]</scope>
    <source>
        <strain evidence="4">cv. DH0086</strain>
    </source>
</reference>
<dbReference type="Proteomes" id="UP000243459">
    <property type="component" value="Chromosome 2"/>
</dbReference>
<dbReference type="InterPro" id="IPR029058">
    <property type="entry name" value="AB_hydrolase_fold"/>
</dbReference>
<dbReference type="GO" id="GO:0016787">
    <property type="term" value="F:hydrolase activity"/>
    <property type="evidence" value="ECO:0007669"/>
    <property type="project" value="InterPro"/>
</dbReference>
<protein>
    <recommendedName>
        <fullName evidence="2">Alpha/beta hydrolase fold-3 domain-containing protein</fullName>
    </recommendedName>
</protein>
<evidence type="ECO:0000313" key="3">
    <source>
        <dbReference type="EMBL" id="ONK77373.1"/>
    </source>
</evidence>
<evidence type="ECO:0000313" key="4">
    <source>
        <dbReference type="Proteomes" id="UP000243459"/>
    </source>
</evidence>
<evidence type="ECO:0000259" key="2">
    <source>
        <dbReference type="Pfam" id="PF07859"/>
    </source>
</evidence>
<evidence type="ECO:0000256" key="1">
    <source>
        <dbReference type="SAM" id="MobiDB-lite"/>
    </source>
</evidence>
<feature type="compositionally biased region" description="Gly residues" evidence="1">
    <location>
        <begin position="76"/>
        <end position="89"/>
    </location>
</feature>
<keyword evidence="4" id="KW-1185">Reference proteome</keyword>
<organism evidence="3 4">
    <name type="scientific">Asparagus officinalis</name>
    <name type="common">Garden asparagus</name>
    <dbReference type="NCBI Taxonomy" id="4686"/>
    <lineage>
        <taxon>Eukaryota</taxon>
        <taxon>Viridiplantae</taxon>
        <taxon>Streptophyta</taxon>
        <taxon>Embryophyta</taxon>
        <taxon>Tracheophyta</taxon>
        <taxon>Spermatophyta</taxon>
        <taxon>Magnoliopsida</taxon>
        <taxon>Liliopsida</taxon>
        <taxon>Asparagales</taxon>
        <taxon>Asparagaceae</taxon>
        <taxon>Asparagoideae</taxon>
        <taxon>Asparagus</taxon>
    </lineage>
</organism>
<dbReference type="Pfam" id="PF07859">
    <property type="entry name" value="Abhydrolase_3"/>
    <property type="match status" value="1"/>
</dbReference>
<sequence length="182" mass="19646">MLADLHLDLSNCFLMGDSAGGNIAHHVAKYYADSTREWKRVTLRGLMNIPFPKARRGRRRAEVKGAPLVSTEARTGTGGRSCGGSGQGPRGARTFSAGKGGAEEPLGEGSEAADGRSTGAGPPADRQQEYATNGCEDEEQEEVRVVEYEDGVHAFYVFPELKESGMLVGEIRGFMETHKRKD</sequence>
<accession>A0A5P1FI32</accession>
<feature type="domain" description="Alpha/beta hydrolase fold-3" evidence="2">
    <location>
        <begin position="5"/>
        <end position="35"/>
    </location>
</feature>
<feature type="region of interest" description="Disordered" evidence="1">
    <location>
        <begin position="55"/>
        <end position="141"/>
    </location>
</feature>
<dbReference type="Gramene" id="ONK77373">
    <property type="protein sequence ID" value="ONK77373"/>
    <property type="gene ID" value="A4U43_C02F5850"/>
</dbReference>
<proteinExistence type="predicted"/>
<dbReference type="InterPro" id="IPR013094">
    <property type="entry name" value="AB_hydrolase_3"/>
</dbReference>